<name>A0A2I0LF88_PUNGR</name>
<dbReference type="AlphaFoldDB" id="A0A2I0LF88"/>
<keyword evidence="3 4" id="KW-0964">Secreted</keyword>
<dbReference type="Proteomes" id="UP000233551">
    <property type="component" value="Unassembled WGS sequence"/>
</dbReference>
<dbReference type="InterPro" id="IPR044859">
    <property type="entry name" value="Allene_oxi_cyc_Dirigent"/>
</dbReference>
<dbReference type="GO" id="GO:0048046">
    <property type="term" value="C:apoplast"/>
    <property type="evidence" value="ECO:0007669"/>
    <property type="project" value="UniProtKB-SubCell"/>
</dbReference>
<reference evidence="5 6" key="1">
    <citation type="submission" date="2017-11" db="EMBL/GenBank/DDBJ databases">
        <title>De-novo sequencing of pomegranate (Punica granatum L.) genome.</title>
        <authorList>
            <person name="Akparov Z."/>
            <person name="Amiraslanov A."/>
            <person name="Hajiyeva S."/>
            <person name="Abbasov M."/>
            <person name="Kaur K."/>
            <person name="Hamwieh A."/>
            <person name="Solovyev V."/>
            <person name="Salamov A."/>
            <person name="Braich B."/>
            <person name="Kosarev P."/>
            <person name="Mahmoud A."/>
            <person name="Hajiyev E."/>
            <person name="Babayeva S."/>
            <person name="Izzatullayeva V."/>
            <person name="Mammadov A."/>
            <person name="Mammadov A."/>
            <person name="Sharifova S."/>
            <person name="Ojaghi J."/>
            <person name="Eynullazada K."/>
            <person name="Bayramov B."/>
            <person name="Abdulazimova A."/>
            <person name="Shahmuradov I."/>
        </authorList>
    </citation>
    <scope>NUCLEOTIDE SEQUENCE [LARGE SCALE GENOMIC DNA]</scope>
    <source>
        <strain evidence="6">cv. AG2017</strain>
        <tissue evidence="5">Leaf</tissue>
    </source>
</reference>
<organism evidence="5 6">
    <name type="scientific">Punica granatum</name>
    <name type="common">Pomegranate</name>
    <dbReference type="NCBI Taxonomy" id="22663"/>
    <lineage>
        <taxon>Eukaryota</taxon>
        <taxon>Viridiplantae</taxon>
        <taxon>Streptophyta</taxon>
        <taxon>Embryophyta</taxon>
        <taxon>Tracheophyta</taxon>
        <taxon>Spermatophyta</taxon>
        <taxon>Magnoliopsida</taxon>
        <taxon>eudicotyledons</taxon>
        <taxon>Gunneridae</taxon>
        <taxon>Pentapetalae</taxon>
        <taxon>rosids</taxon>
        <taxon>malvids</taxon>
        <taxon>Myrtales</taxon>
        <taxon>Lythraceae</taxon>
        <taxon>Punica</taxon>
    </lineage>
</organism>
<keyword evidence="4" id="KW-0052">Apoplast</keyword>
<evidence type="ECO:0000256" key="2">
    <source>
        <dbReference type="ARBA" id="ARBA00011738"/>
    </source>
</evidence>
<evidence type="ECO:0000256" key="4">
    <source>
        <dbReference type="RuleBase" id="RU363099"/>
    </source>
</evidence>
<dbReference type="OrthoDB" id="674745at2759"/>
<comment type="caution">
    <text evidence="5">The sequence shown here is derived from an EMBL/GenBank/DDBJ whole genome shotgun (WGS) entry which is preliminary data.</text>
</comment>
<evidence type="ECO:0000256" key="1">
    <source>
        <dbReference type="ARBA" id="ARBA00010746"/>
    </source>
</evidence>
<dbReference type="STRING" id="22663.A0A2I0LF88"/>
<evidence type="ECO:0000313" key="6">
    <source>
        <dbReference type="Proteomes" id="UP000233551"/>
    </source>
</evidence>
<dbReference type="GO" id="GO:0009699">
    <property type="term" value="P:phenylpropanoid biosynthetic process"/>
    <property type="evidence" value="ECO:0007669"/>
    <property type="project" value="UniProtKB-ARBA"/>
</dbReference>
<dbReference type="EMBL" id="PGOL01000009">
    <property type="protein sequence ID" value="PKI79352.1"/>
    <property type="molecule type" value="Genomic_DNA"/>
</dbReference>
<comment type="subcellular location">
    <subcellularLocation>
        <location evidence="4">Secreted</location>
        <location evidence="4">Extracellular space</location>
        <location evidence="4">Apoplast</location>
    </subcellularLocation>
</comment>
<accession>A0A2I0LF88</accession>
<comment type="subunit">
    <text evidence="2 4">Homodimer.</text>
</comment>
<keyword evidence="6" id="KW-1185">Reference proteome</keyword>
<evidence type="ECO:0000256" key="3">
    <source>
        <dbReference type="ARBA" id="ARBA00022525"/>
    </source>
</evidence>
<sequence length="199" mass="22733">MYLPKHQNSSKVAMRDQIMDKSFIFICLLLLTIIPVTLQEVQKKPIKKHEPCKRIVLYYHDIIFRGNDPVNATSYAATNASGIGSFDFGKVVVFDDPMTRDQHLTSPPVARAQGMYFYNVKYAPNAWFAYSVVFNSSEYEGTLNIVGDDIITEKTRDLSVVGGTGDFFMTRGIVTFETENVEGTKYFRLKMDIKLYECY</sequence>
<dbReference type="PANTHER" id="PTHR46442:SF6">
    <property type="entry name" value="DIRIGENT PROTEIN 5"/>
    <property type="match status" value="1"/>
</dbReference>
<dbReference type="InterPro" id="IPR004265">
    <property type="entry name" value="Dirigent"/>
</dbReference>
<gene>
    <name evidence="5" type="ORF">CRG98_000256</name>
</gene>
<proteinExistence type="inferred from homology"/>
<evidence type="ECO:0000313" key="5">
    <source>
        <dbReference type="EMBL" id="PKI79352.1"/>
    </source>
</evidence>
<comment type="function">
    <text evidence="4">Dirigent proteins impart stereoselectivity on the phenoxy radical-coupling reaction, yielding optically active lignans from two molecules of coniferyl alcohol in the biosynthesis of lignans, flavonolignans, and alkaloids and thus plays a central role in plant secondary metabolism.</text>
</comment>
<dbReference type="Gene3D" id="2.40.480.10">
    <property type="entry name" value="Allene oxide cyclase-like"/>
    <property type="match status" value="1"/>
</dbReference>
<dbReference type="Pfam" id="PF03018">
    <property type="entry name" value="Dirigent"/>
    <property type="match status" value="1"/>
</dbReference>
<dbReference type="GeneID" id="116192680"/>
<protein>
    <recommendedName>
        <fullName evidence="4">Dirigent protein</fullName>
    </recommendedName>
</protein>
<comment type="similarity">
    <text evidence="1 4">Belongs to the plant dirigent protein family.</text>
</comment>
<dbReference type="PANTHER" id="PTHR46442">
    <property type="entry name" value="DIRIGENT PROTEIN"/>
    <property type="match status" value="1"/>
</dbReference>